<sequence>MTRPHTLINLRNAERRLTEAVKEIKSIQSSQDYELDLEFFKELTELIKRYGYDSSYVADLLIARDPNIEKPAYPNTTMLYVSRLSDQIDLETAPDDSDHKIEISGESAGKIKLDAPSTRQVLCEET</sequence>
<organism evidence="1 2">
    <name type="scientific">Pseudomonas plecoglossicida</name>
    <dbReference type="NCBI Taxonomy" id="70775"/>
    <lineage>
        <taxon>Bacteria</taxon>
        <taxon>Pseudomonadati</taxon>
        <taxon>Pseudomonadota</taxon>
        <taxon>Gammaproteobacteria</taxon>
        <taxon>Pseudomonadales</taxon>
        <taxon>Pseudomonadaceae</taxon>
        <taxon>Pseudomonas</taxon>
    </lineage>
</organism>
<reference evidence="1 2" key="1">
    <citation type="submission" date="2017-12" db="EMBL/GenBank/DDBJ databases">
        <title>Detection of the carbapenemase gene blaVIM-5 in members of the Pseudomonas putida group isolated from polluted Nigerian wetlands.</title>
        <authorList>
            <person name="Adelowo O."/>
            <person name="Vollmers J."/>
            <person name="Maeusezahl I."/>
            <person name="Kaster A.-K."/>
            <person name="Mueller J.A."/>
        </authorList>
    </citation>
    <scope>NUCLEOTIDE SEQUENCE [LARGE SCALE GENOMIC DNA]</scope>
    <source>
        <strain evidence="1 2">MR69</strain>
    </source>
</reference>
<protein>
    <submittedName>
        <fullName evidence="1">Uncharacterized protein</fullName>
    </submittedName>
</protein>
<proteinExistence type="predicted"/>
<comment type="caution">
    <text evidence="1">The sequence shown here is derived from an EMBL/GenBank/DDBJ whole genome shotgun (WGS) entry which is preliminary data.</text>
</comment>
<dbReference type="RefSeq" id="WP_102084020.1">
    <property type="nucleotide sequence ID" value="NZ_PJCJ01000001.1"/>
</dbReference>
<evidence type="ECO:0000313" key="1">
    <source>
        <dbReference type="EMBL" id="PLV16586.1"/>
    </source>
</evidence>
<gene>
    <name evidence="1" type="ORF">CXG47_00065</name>
</gene>
<evidence type="ECO:0000313" key="2">
    <source>
        <dbReference type="Proteomes" id="UP000234744"/>
    </source>
</evidence>
<name>A0ABX4UAQ3_PSEDL</name>
<dbReference type="EMBL" id="PJCJ01000001">
    <property type="protein sequence ID" value="PLV16586.1"/>
    <property type="molecule type" value="Genomic_DNA"/>
</dbReference>
<dbReference type="Proteomes" id="UP000234744">
    <property type="component" value="Unassembled WGS sequence"/>
</dbReference>
<keyword evidence="2" id="KW-1185">Reference proteome</keyword>
<accession>A0ABX4UAQ3</accession>